<proteinExistence type="predicted"/>
<protein>
    <submittedName>
        <fullName evidence="6">TetR/AcrR family transcriptional regulator</fullName>
    </submittedName>
</protein>
<keyword evidence="1" id="KW-0805">Transcription regulation</keyword>
<organism evidence="6 7">
    <name type="scientific">Streptomyces lannensis</name>
    <dbReference type="NCBI Taxonomy" id="766498"/>
    <lineage>
        <taxon>Bacteria</taxon>
        <taxon>Bacillati</taxon>
        <taxon>Actinomycetota</taxon>
        <taxon>Actinomycetes</taxon>
        <taxon>Kitasatosporales</taxon>
        <taxon>Streptomycetaceae</taxon>
        <taxon>Streptomyces</taxon>
    </lineage>
</organism>
<evidence type="ECO:0000256" key="3">
    <source>
        <dbReference type="ARBA" id="ARBA00023163"/>
    </source>
</evidence>
<sequence>MLHAAETQLSASPEHDISTRAVCEAVGVGQPVLYRLFGDKAGLLSALVDHGFDRYVQRKQALATTDDPLDDLRVGWDDHIAFALENPAIYRLMFSPMLARQPAAPRTVFKLLTATLERCAEAGTLRVPPEIAAQQIMSANIGVALALLVRPDIYTDPDLSARVRDATFAGCVSRPSKEAQGGSTALTATQLAARLRRNPAPSLGAEEQQLLLKWLDGLGE</sequence>
<comment type="caution">
    <text evidence="6">The sequence shown here is derived from an EMBL/GenBank/DDBJ whole genome shotgun (WGS) entry which is preliminary data.</text>
</comment>
<dbReference type="InterPro" id="IPR036271">
    <property type="entry name" value="Tet_transcr_reg_TetR-rel_C_sf"/>
</dbReference>
<keyword evidence="3" id="KW-0804">Transcription</keyword>
<feature type="DNA-binding region" description="H-T-H motif" evidence="4">
    <location>
        <begin position="18"/>
        <end position="37"/>
    </location>
</feature>
<keyword evidence="7" id="KW-1185">Reference proteome</keyword>
<dbReference type="Gene3D" id="1.10.357.10">
    <property type="entry name" value="Tetracycline Repressor, domain 2"/>
    <property type="match status" value="1"/>
</dbReference>
<dbReference type="Pfam" id="PF13305">
    <property type="entry name" value="TetR_C_33"/>
    <property type="match status" value="1"/>
</dbReference>
<accession>A0ABP7K0D9</accession>
<evidence type="ECO:0000313" key="6">
    <source>
        <dbReference type="EMBL" id="GAA3860624.1"/>
    </source>
</evidence>
<dbReference type="SUPFAM" id="SSF48498">
    <property type="entry name" value="Tetracyclin repressor-like, C-terminal domain"/>
    <property type="match status" value="1"/>
</dbReference>
<dbReference type="InterPro" id="IPR025996">
    <property type="entry name" value="MT1864/Rv1816-like_C"/>
</dbReference>
<dbReference type="PANTHER" id="PTHR30055">
    <property type="entry name" value="HTH-TYPE TRANSCRIPTIONAL REGULATOR RUTR"/>
    <property type="match status" value="1"/>
</dbReference>
<keyword evidence="2 4" id="KW-0238">DNA-binding</keyword>
<dbReference type="InterPro" id="IPR050109">
    <property type="entry name" value="HTH-type_TetR-like_transc_reg"/>
</dbReference>
<dbReference type="InterPro" id="IPR009057">
    <property type="entry name" value="Homeodomain-like_sf"/>
</dbReference>
<name>A0ABP7K0D9_9ACTN</name>
<dbReference type="Proteomes" id="UP001501563">
    <property type="component" value="Unassembled WGS sequence"/>
</dbReference>
<evidence type="ECO:0000259" key="5">
    <source>
        <dbReference type="PROSITE" id="PS50977"/>
    </source>
</evidence>
<evidence type="ECO:0000313" key="7">
    <source>
        <dbReference type="Proteomes" id="UP001501563"/>
    </source>
</evidence>
<evidence type="ECO:0000256" key="2">
    <source>
        <dbReference type="ARBA" id="ARBA00023125"/>
    </source>
</evidence>
<dbReference type="EMBL" id="BAAAZA010000006">
    <property type="protein sequence ID" value="GAA3860624.1"/>
    <property type="molecule type" value="Genomic_DNA"/>
</dbReference>
<feature type="domain" description="HTH tetR-type" evidence="5">
    <location>
        <begin position="1"/>
        <end position="55"/>
    </location>
</feature>
<gene>
    <name evidence="6" type="ORF">GCM10022207_25410</name>
</gene>
<dbReference type="SUPFAM" id="SSF46689">
    <property type="entry name" value="Homeodomain-like"/>
    <property type="match status" value="1"/>
</dbReference>
<dbReference type="PANTHER" id="PTHR30055:SF234">
    <property type="entry name" value="HTH-TYPE TRANSCRIPTIONAL REGULATOR BETI"/>
    <property type="match status" value="1"/>
</dbReference>
<dbReference type="PROSITE" id="PS50977">
    <property type="entry name" value="HTH_TETR_2"/>
    <property type="match status" value="1"/>
</dbReference>
<evidence type="ECO:0000256" key="1">
    <source>
        <dbReference type="ARBA" id="ARBA00023015"/>
    </source>
</evidence>
<dbReference type="InterPro" id="IPR001647">
    <property type="entry name" value="HTH_TetR"/>
</dbReference>
<dbReference type="Pfam" id="PF00440">
    <property type="entry name" value="TetR_N"/>
    <property type="match status" value="1"/>
</dbReference>
<reference evidence="7" key="1">
    <citation type="journal article" date="2019" name="Int. J. Syst. Evol. Microbiol.">
        <title>The Global Catalogue of Microorganisms (GCM) 10K type strain sequencing project: providing services to taxonomists for standard genome sequencing and annotation.</title>
        <authorList>
            <consortium name="The Broad Institute Genomics Platform"/>
            <consortium name="The Broad Institute Genome Sequencing Center for Infectious Disease"/>
            <person name="Wu L."/>
            <person name="Ma J."/>
        </authorList>
    </citation>
    <scope>NUCLEOTIDE SEQUENCE [LARGE SCALE GENOMIC DNA]</scope>
    <source>
        <strain evidence="7">JCM 16578</strain>
    </source>
</reference>
<evidence type="ECO:0000256" key="4">
    <source>
        <dbReference type="PROSITE-ProRule" id="PRU00335"/>
    </source>
</evidence>